<dbReference type="AlphaFoldDB" id="A0A067SKT4"/>
<dbReference type="HOGENOM" id="CLU_1619145_0_0_1"/>
<keyword evidence="2" id="KW-1185">Reference proteome</keyword>
<evidence type="ECO:0000313" key="1">
    <source>
        <dbReference type="EMBL" id="KDR67373.1"/>
    </source>
</evidence>
<dbReference type="PRINTS" id="PR01217">
    <property type="entry name" value="PRICHEXTENSN"/>
</dbReference>
<sequence length="164" mass="18116">MFWAHTKSCEECQLKSSFAPKFDLPSSLPTADPGRRQTLADSKHLMPLPFKLNWCTIFALPPDRLLYVPFRRSIPYPPPPSLPVTTPPSLPVPTPPSLPVTTPPCLPIPTPPCTPPRLPPISPTLPVSTPPSPTRNHVAEPTHILYPYPRRRAYPCTPTPPCPV</sequence>
<protein>
    <submittedName>
        <fullName evidence="1">Uncharacterized protein</fullName>
    </submittedName>
</protein>
<accession>A0A067SKT4</accession>
<reference evidence="2" key="1">
    <citation type="journal article" date="2014" name="Proc. Natl. Acad. Sci. U.S.A.">
        <title>Extensive sampling of basidiomycete genomes demonstrates inadequacy of the white-rot/brown-rot paradigm for wood decay fungi.</title>
        <authorList>
            <person name="Riley R."/>
            <person name="Salamov A.A."/>
            <person name="Brown D.W."/>
            <person name="Nagy L.G."/>
            <person name="Floudas D."/>
            <person name="Held B.W."/>
            <person name="Levasseur A."/>
            <person name="Lombard V."/>
            <person name="Morin E."/>
            <person name="Otillar R."/>
            <person name="Lindquist E.A."/>
            <person name="Sun H."/>
            <person name="LaButti K.M."/>
            <person name="Schmutz J."/>
            <person name="Jabbour D."/>
            <person name="Luo H."/>
            <person name="Baker S.E."/>
            <person name="Pisabarro A.G."/>
            <person name="Walton J.D."/>
            <person name="Blanchette R.A."/>
            <person name="Henrissat B."/>
            <person name="Martin F."/>
            <person name="Cullen D."/>
            <person name="Hibbett D.S."/>
            <person name="Grigoriev I.V."/>
        </authorList>
    </citation>
    <scope>NUCLEOTIDE SEQUENCE [LARGE SCALE GENOMIC DNA]</scope>
    <source>
        <strain evidence="2">CBS 339.88</strain>
    </source>
</reference>
<name>A0A067SKT4_GALM3</name>
<dbReference type="EMBL" id="KL142415">
    <property type="protein sequence ID" value="KDR67373.1"/>
    <property type="molecule type" value="Genomic_DNA"/>
</dbReference>
<dbReference type="Proteomes" id="UP000027222">
    <property type="component" value="Unassembled WGS sequence"/>
</dbReference>
<gene>
    <name evidence="1" type="ORF">GALMADRAFT_147160</name>
</gene>
<proteinExistence type="predicted"/>
<evidence type="ECO:0000313" key="2">
    <source>
        <dbReference type="Proteomes" id="UP000027222"/>
    </source>
</evidence>
<organism evidence="1 2">
    <name type="scientific">Galerina marginata (strain CBS 339.88)</name>
    <dbReference type="NCBI Taxonomy" id="685588"/>
    <lineage>
        <taxon>Eukaryota</taxon>
        <taxon>Fungi</taxon>
        <taxon>Dikarya</taxon>
        <taxon>Basidiomycota</taxon>
        <taxon>Agaricomycotina</taxon>
        <taxon>Agaricomycetes</taxon>
        <taxon>Agaricomycetidae</taxon>
        <taxon>Agaricales</taxon>
        <taxon>Agaricineae</taxon>
        <taxon>Strophariaceae</taxon>
        <taxon>Galerina</taxon>
    </lineage>
</organism>